<accession>A0A7G1HUM5</accession>
<evidence type="ECO:0000256" key="1">
    <source>
        <dbReference type="ARBA" id="ARBA00022729"/>
    </source>
</evidence>
<feature type="signal peptide" evidence="2">
    <location>
        <begin position="1"/>
        <end position="20"/>
    </location>
</feature>
<feature type="domain" description="Outer membrane protein beta-barrel" evidence="3">
    <location>
        <begin position="7"/>
        <end position="144"/>
    </location>
</feature>
<organism evidence="4 5">
    <name type="scientific">Coprobacter secundus subsp. similis</name>
    <dbReference type="NCBI Taxonomy" id="2751153"/>
    <lineage>
        <taxon>Bacteria</taxon>
        <taxon>Pseudomonadati</taxon>
        <taxon>Bacteroidota</taxon>
        <taxon>Bacteroidia</taxon>
        <taxon>Bacteroidales</taxon>
        <taxon>Barnesiellaceae</taxon>
        <taxon>Coprobacter</taxon>
    </lineage>
</organism>
<reference evidence="5" key="1">
    <citation type="submission" date="2020-07" db="EMBL/GenBank/DDBJ databases">
        <title>Complete genome sequencing of Coprobacter sp. strain 2CBH44.</title>
        <authorList>
            <person name="Sakamoto M."/>
            <person name="Murakami T."/>
            <person name="Mori H."/>
        </authorList>
    </citation>
    <scope>NUCLEOTIDE SEQUENCE [LARGE SCALE GENOMIC DNA]</scope>
    <source>
        <strain evidence="5">2CBH44</strain>
    </source>
</reference>
<protein>
    <recommendedName>
        <fullName evidence="3">Outer membrane protein beta-barrel domain-containing protein</fullName>
    </recommendedName>
</protein>
<keyword evidence="5" id="KW-1185">Reference proteome</keyword>
<evidence type="ECO:0000313" key="5">
    <source>
        <dbReference type="Proteomes" id="UP000594042"/>
    </source>
</evidence>
<keyword evidence="1 2" id="KW-0732">Signal</keyword>
<evidence type="ECO:0000256" key="2">
    <source>
        <dbReference type="SAM" id="SignalP"/>
    </source>
</evidence>
<dbReference type="KEGG" id="copr:Cop2CBH44_18020"/>
<dbReference type="Pfam" id="PF13505">
    <property type="entry name" value="OMP_b-brl"/>
    <property type="match status" value="1"/>
</dbReference>
<feature type="chain" id="PRO_5028997589" description="Outer membrane protein beta-barrel domain-containing protein" evidence="2">
    <location>
        <begin position="21"/>
        <end position="254"/>
    </location>
</feature>
<dbReference type="InterPro" id="IPR027385">
    <property type="entry name" value="Beta-barrel_OMP"/>
</dbReference>
<proteinExistence type="predicted"/>
<evidence type="ECO:0000313" key="4">
    <source>
        <dbReference type="EMBL" id="BCI63449.1"/>
    </source>
</evidence>
<dbReference type="Proteomes" id="UP000594042">
    <property type="component" value="Chromosome"/>
</dbReference>
<name>A0A7G1HUM5_9BACT</name>
<dbReference type="EMBL" id="AP023322">
    <property type="protein sequence ID" value="BCI63449.1"/>
    <property type="molecule type" value="Genomic_DNA"/>
</dbReference>
<sequence length="254" mass="28048">MKKLALVLAVSLVTCASSFAQYQPEAGTVTTEIQFNPFNQDGENFSIDGLKLRYFFNEKHALRLNLGFGVGSNKYSDDGVNETTDEKWSTDLKSKTGNFTLGLGYEYHINVAPRFSVYVGGETGFTVTTAKTKINGKTGSDETDVTIKNYYTNDVENGMGNFDPTDPFNGISPTGAFTYNLQALTGFDFYMYKGLYCGAEFGLQFRTTKYKNLGIEGKVAGTDIKSEDFEDTAKRTSLSLAFKAVPAIRLGWKF</sequence>
<evidence type="ECO:0000259" key="3">
    <source>
        <dbReference type="Pfam" id="PF13505"/>
    </source>
</evidence>
<gene>
    <name evidence="4" type="ORF">Cop2CBH44_18020</name>
</gene>
<dbReference type="RefSeq" id="WP_021930565.1">
    <property type="nucleotide sequence ID" value="NZ_AP023322.1"/>
</dbReference>
<dbReference type="AlphaFoldDB" id="A0A7G1HUM5"/>